<feature type="transmembrane region" description="Helical" evidence="1">
    <location>
        <begin position="349"/>
        <end position="369"/>
    </location>
</feature>
<dbReference type="Proteomes" id="UP000022141">
    <property type="component" value="Unassembled WGS sequence"/>
</dbReference>
<feature type="transmembrane region" description="Helical" evidence="1">
    <location>
        <begin position="164"/>
        <end position="181"/>
    </location>
</feature>
<feature type="transmembrane region" description="Helical" evidence="1">
    <location>
        <begin position="12"/>
        <end position="34"/>
    </location>
</feature>
<feature type="transmembrane region" description="Helical" evidence="1">
    <location>
        <begin position="381"/>
        <end position="399"/>
    </location>
</feature>
<evidence type="ECO:0000313" key="2">
    <source>
        <dbReference type="EMBL" id="EXI88298.1"/>
    </source>
</evidence>
<feature type="transmembrane region" description="Helical" evidence="1">
    <location>
        <begin position="139"/>
        <end position="158"/>
    </location>
</feature>
<dbReference type="eggNOG" id="ENOG50327GV">
    <property type="taxonomic scope" value="Bacteria"/>
</dbReference>
<keyword evidence="3" id="KW-1185">Reference proteome</keyword>
<reference evidence="2" key="1">
    <citation type="submission" date="2014-02" db="EMBL/GenBank/DDBJ databases">
        <title>Expanding our view of genomic diversity in Candidatus Accumulibacter clades.</title>
        <authorList>
            <person name="Skennerton C.T."/>
            <person name="Barr J.J."/>
            <person name="Slater F.R."/>
            <person name="Bond P.L."/>
            <person name="Tyson G.W."/>
        </authorList>
    </citation>
    <scope>NUCLEOTIDE SEQUENCE [LARGE SCALE GENOMIC DNA]</scope>
</reference>
<dbReference type="AlphaFoldDB" id="A0A011P006"/>
<feature type="transmembrane region" description="Helical" evidence="1">
    <location>
        <begin position="188"/>
        <end position="206"/>
    </location>
</feature>
<dbReference type="EMBL" id="JEMY01000027">
    <property type="protein sequence ID" value="EXI88298.1"/>
    <property type="molecule type" value="Genomic_DNA"/>
</dbReference>
<keyword evidence="1" id="KW-0472">Membrane</keyword>
<keyword evidence="1" id="KW-0812">Transmembrane</keyword>
<evidence type="ECO:0008006" key="4">
    <source>
        <dbReference type="Google" id="ProtNLM"/>
    </source>
</evidence>
<evidence type="ECO:0000313" key="3">
    <source>
        <dbReference type="Proteomes" id="UP000022141"/>
    </source>
</evidence>
<evidence type="ECO:0000256" key="1">
    <source>
        <dbReference type="SAM" id="Phobius"/>
    </source>
</evidence>
<feature type="transmembrane region" description="Helical" evidence="1">
    <location>
        <begin position="112"/>
        <end position="132"/>
    </location>
</feature>
<comment type="caution">
    <text evidence="2">The sequence shown here is derived from an EMBL/GenBank/DDBJ whole genome shotgun (WGS) entry which is preliminary data.</text>
</comment>
<protein>
    <recommendedName>
        <fullName evidence="4">Transmembrane protein</fullName>
    </recommendedName>
</protein>
<proteinExistence type="predicted"/>
<name>A0A011P006_ACCRE</name>
<gene>
    <name evidence="2" type="ORF">AW11_02184</name>
</gene>
<feature type="transmembrane region" description="Helical" evidence="1">
    <location>
        <begin position="317"/>
        <end position="337"/>
    </location>
</feature>
<dbReference type="STRING" id="1454004.AW11_02184"/>
<dbReference type="PATRIC" id="fig|1454004.3.peg.2262"/>
<accession>A0A011P006</accession>
<sequence length="623" mass="68205">MPPGNACPNRESGVDYGTIALAALLQFFLVAYSFPLAELFSQTPVLFSDAGYHWYHMKLALALARDGTQWAYDPFFAAGLPRGVFLDPSAHFPAALAALFSPAISEAVLYKIYAFASALLAPLSVLLAARLLDLPKRQAIVAMVFAMLLFWTSMFRWYYTHGMVSFVTAAYLALPFAALFFRYTCGRGGGWLLGGTGAFGALAFFYHPLFPVLAASLIGPWLIVSFRLTVWRRVLAALTVIPLLSLLPNLPWLDAVQEYSKAFPVGDFMAAYQAKVDPSKLWMELLAQGEGCKAYAPIALLALWAAIKEKGPAARPLAISFLSAAIILLVFAAVGAALRPLASLQPNRFAAAGYLFLTIPAAFGFMRVWQALRSPTPALRATAVLTAIMVAISTSYAAYEVAREVSYADIGHVGKKPPMVDGAGPYTVWLEDWLRQHTEESSRILFEVSLPRLYDGGRVTGYLALRTKREFIGGPYPYMHAASFQDGQAFGKALGDLPSDLFATYLGLYNVGWIVANTATNKDYIDALPGVDAVANNGSFRIYRVRGHDANFFLKGQGTISHREHNRVVATNVSGPAIVLKYHYHERLQIDPPARMYPVQSDLDPIPFIGIDDPPAEFTISIR</sequence>
<organism evidence="2 3">
    <name type="scientific">Accumulibacter regalis</name>
    <dbReference type="NCBI Taxonomy" id="522306"/>
    <lineage>
        <taxon>Bacteria</taxon>
        <taxon>Pseudomonadati</taxon>
        <taxon>Pseudomonadota</taxon>
        <taxon>Betaproteobacteria</taxon>
        <taxon>Candidatus Accumulibacter</taxon>
    </lineage>
</organism>
<feature type="transmembrane region" description="Helical" evidence="1">
    <location>
        <begin position="212"/>
        <end position="230"/>
    </location>
</feature>
<keyword evidence="1" id="KW-1133">Transmembrane helix</keyword>